<dbReference type="GO" id="GO:0009062">
    <property type="term" value="P:fatty acid catabolic process"/>
    <property type="evidence" value="ECO:0007669"/>
    <property type="project" value="TreeGrafter"/>
</dbReference>
<dbReference type="InterPro" id="IPR029069">
    <property type="entry name" value="HotDog_dom_sf"/>
</dbReference>
<dbReference type="Pfam" id="PF13622">
    <property type="entry name" value="4HBT_3"/>
    <property type="match status" value="1"/>
</dbReference>
<dbReference type="PANTHER" id="PTHR11066">
    <property type="entry name" value="ACYL-COA THIOESTERASE"/>
    <property type="match status" value="1"/>
</dbReference>
<dbReference type="GO" id="GO:0047617">
    <property type="term" value="F:fatty acyl-CoA hydrolase activity"/>
    <property type="evidence" value="ECO:0007669"/>
    <property type="project" value="InterPro"/>
</dbReference>
<dbReference type="InterPro" id="IPR025652">
    <property type="entry name" value="TesB_C"/>
</dbReference>
<dbReference type="SUPFAM" id="SSF54637">
    <property type="entry name" value="Thioesterase/thiol ester dehydrase-isomerase"/>
    <property type="match status" value="2"/>
</dbReference>
<dbReference type="InterPro" id="IPR003703">
    <property type="entry name" value="Acyl_CoA_thio"/>
</dbReference>
<keyword evidence="2" id="KW-0378">Hydrolase</keyword>
<reference evidence="6" key="1">
    <citation type="submission" date="2022-11" db="UniProtKB">
        <authorList>
            <consortium name="WormBaseParasite"/>
        </authorList>
    </citation>
    <scope>IDENTIFICATION</scope>
</reference>
<organism evidence="5 6">
    <name type="scientific">Acrobeloides nanus</name>
    <dbReference type="NCBI Taxonomy" id="290746"/>
    <lineage>
        <taxon>Eukaryota</taxon>
        <taxon>Metazoa</taxon>
        <taxon>Ecdysozoa</taxon>
        <taxon>Nematoda</taxon>
        <taxon>Chromadorea</taxon>
        <taxon>Rhabditida</taxon>
        <taxon>Tylenchina</taxon>
        <taxon>Cephalobomorpha</taxon>
        <taxon>Cephaloboidea</taxon>
        <taxon>Cephalobidae</taxon>
        <taxon>Acrobeloides</taxon>
    </lineage>
</organism>
<comment type="similarity">
    <text evidence="1">Belongs to the C/M/P thioester hydrolase family.</text>
</comment>
<evidence type="ECO:0000313" key="5">
    <source>
        <dbReference type="Proteomes" id="UP000887540"/>
    </source>
</evidence>
<dbReference type="Pfam" id="PF02551">
    <property type="entry name" value="Acyl_CoA_thio"/>
    <property type="match status" value="1"/>
</dbReference>
<dbReference type="CDD" id="cd03444">
    <property type="entry name" value="Thioesterase_II_repeat1"/>
    <property type="match status" value="1"/>
</dbReference>
<evidence type="ECO:0000256" key="1">
    <source>
        <dbReference type="ARBA" id="ARBA00006538"/>
    </source>
</evidence>
<sequence>MSTLVPHENQHHRWLRLDKIKEDSYRGECDAPGPNSRIYGGQVLAQALKAAYETTPAGFVVNSFHCYFIRGGEERTPIIYEVKRIRNGRNFAIRTVEAIQDGTVIHSSEFSFQREGSASNFTVTPKFPNVPPPEALKDAVVLRKEALANGVHPKKLRAFNTERIAPRCEVRACDEDVYLRGSDGRILKQYIWMRYQDPVDCADLSMTHSTLAYVSDLHLVMTGMLPYPHIEFKLQTSLDHSAWFHEFRFDVNEWILYEQECVAHSANRSLIHGRIWSRSGRLLMSTSQEGLIYPASTKPEKQKEVNVQGEKLNSKI</sequence>
<dbReference type="CDD" id="cd03445">
    <property type="entry name" value="Thioesterase_II_repeat2"/>
    <property type="match status" value="1"/>
</dbReference>
<dbReference type="InterPro" id="IPR042171">
    <property type="entry name" value="Acyl-CoA_hotdog"/>
</dbReference>
<evidence type="ECO:0000256" key="2">
    <source>
        <dbReference type="ARBA" id="ARBA00022801"/>
    </source>
</evidence>
<dbReference type="GO" id="GO:0006637">
    <property type="term" value="P:acyl-CoA metabolic process"/>
    <property type="evidence" value="ECO:0007669"/>
    <property type="project" value="InterPro"/>
</dbReference>
<dbReference type="WBParaSite" id="ACRNAN_scaffold7966.g13234.t1">
    <property type="protein sequence ID" value="ACRNAN_scaffold7966.g13234.t1"/>
    <property type="gene ID" value="ACRNAN_scaffold7966.g13234"/>
</dbReference>
<name>A0A914EGP1_9BILA</name>
<protein>
    <submittedName>
        <fullName evidence="6">Acyl-CoA thioesterase 8</fullName>
    </submittedName>
</protein>
<dbReference type="InterPro" id="IPR049449">
    <property type="entry name" value="TesB_ACOT8-like_N"/>
</dbReference>
<evidence type="ECO:0000313" key="6">
    <source>
        <dbReference type="WBParaSite" id="ACRNAN_scaffold7966.g13234.t1"/>
    </source>
</evidence>
<dbReference type="Proteomes" id="UP000887540">
    <property type="component" value="Unplaced"/>
</dbReference>
<accession>A0A914EGP1</accession>
<dbReference type="GO" id="GO:0005782">
    <property type="term" value="C:peroxisomal matrix"/>
    <property type="evidence" value="ECO:0007669"/>
    <property type="project" value="TreeGrafter"/>
</dbReference>
<proteinExistence type="inferred from homology"/>
<keyword evidence="5" id="KW-1185">Reference proteome</keyword>
<evidence type="ECO:0000259" key="3">
    <source>
        <dbReference type="Pfam" id="PF02551"/>
    </source>
</evidence>
<evidence type="ECO:0000259" key="4">
    <source>
        <dbReference type="Pfam" id="PF13622"/>
    </source>
</evidence>
<feature type="domain" description="Acyl-CoA thioesterase 2 C-terminal" evidence="3">
    <location>
        <begin position="179"/>
        <end position="291"/>
    </location>
</feature>
<feature type="domain" description="Acyl-CoA thioesterase-like N-terminal HotDog" evidence="4">
    <location>
        <begin position="37"/>
        <end position="108"/>
    </location>
</feature>
<dbReference type="AlphaFoldDB" id="A0A914EGP1"/>
<dbReference type="PANTHER" id="PTHR11066:SF37">
    <property type="entry name" value="ACYL-COA THIOESTERASE II"/>
    <property type="match status" value="1"/>
</dbReference>
<dbReference type="Gene3D" id="2.40.160.210">
    <property type="entry name" value="Acyl-CoA thioesterase, double hotdog domain"/>
    <property type="match status" value="1"/>
</dbReference>